<evidence type="ECO:0000256" key="2">
    <source>
        <dbReference type="ARBA" id="ARBA00022553"/>
    </source>
</evidence>
<dbReference type="InterPro" id="IPR011006">
    <property type="entry name" value="CheY-like_superfamily"/>
</dbReference>
<evidence type="ECO:0000259" key="9">
    <source>
        <dbReference type="PROSITE" id="PS50110"/>
    </source>
</evidence>
<dbReference type="CDD" id="cd06170">
    <property type="entry name" value="LuxR_C_like"/>
    <property type="match status" value="1"/>
</dbReference>
<comment type="function">
    <text evidence="6">May play the central regulatory role in sporulation. It may be an element of the effector pathway responsible for the activation of sporulation genes in response to nutritional stress. Spo0A may act in concert with spo0H (a sigma factor) to control the expression of some genes that are critical to the sporulation process.</text>
</comment>
<feature type="domain" description="Response regulatory" evidence="9">
    <location>
        <begin position="3"/>
        <end position="119"/>
    </location>
</feature>
<dbReference type="SMART" id="SM00448">
    <property type="entry name" value="REC"/>
    <property type="match status" value="1"/>
</dbReference>
<comment type="caution">
    <text evidence="10">The sequence shown here is derived from an EMBL/GenBank/DDBJ whole genome shotgun (WGS) entry which is preliminary data.</text>
</comment>
<evidence type="ECO:0000256" key="1">
    <source>
        <dbReference type="ARBA" id="ARBA00018672"/>
    </source>
</evidence>
<protein>
    <recommendedName>
        <fullName evidence="1">Stage 0 sporulation protein A homolog</fullName>
    </recommendedName>
</protein>
<dbReference type="PRINTS" id="PR00038">
    <property type="entry name" value="HTHLUXR"/>
</dbReference>
<proteinExistence type="predicted"/>
<organism evidence="10 11">
    <name type="scientific">Acetivibrio mesophilus</name>
    <dbReference type="NCBI Taxonomy" id="2487273"/>
    <lineage>
        <taxon>Bacteria</taxon>
        <taxon>Bacillati</taxon>
        <taxon>Bacillota</taxon>
        <taxon>Clostridia</taxon>
        <taxon>Eubacteriales</taxon>
        <taxon>Oscillospiraceae</taxon>
        <taxon>Acetivibrio</taxon>
    </lineage>
</organism>
<dbReference type="OrthoDB" id="9779069at2"/>
<dbReference type="SUPFAM" id="SSF52172">
    <property type="entry name" value="CheY-like"/>
    <property type="match status" value="1"/>
</dbReference>
<feature type="modified residue" description="4-aspartylphosphate" evidence="7">
    <location>
        <position position="54"/>
    </location>
</feature>
<gene>
    <name evidence="10" type="ORF">EFD62_10060</name>
</gene>
<evidence type="ECO:0000256" key="7">
    <source>
        <dbReference type="PROSITE-ProRule" id="PRU00169"/>
    </source>
</evidence>
<evidence type="ECO:0000256" key="3">
    <source>
        <dbReference type="ARBA" id="ARBA00023015"/>
    </source>
</evidence>
<dbReference type="GO" id="GO:0003677">
    <property type="term" value="F:DNA binding"/>
    <property type="evidence" value="ECO:0007669"/>
    <property type="project" value="UniProtKB-KW"/>
</dbReference>
<dbReference type="InterPro" id="IPR016032">
    <property type="entry name" value="Sig_transdc_resp-reg_C-effctor"/>
</dbReference>
<sequence length="215" mass="23771">MIKVVLVDDQPIFREGIKKLLEQDKEIRVVGCAGNGRAALKLCEQFLPHVVLMDVEMPICDGVEGTRLIKTQCKNTKVIILTVFNDDEKIQSALNYGADGYILKDIDQEKLILTVKGVAAGLGVMHKDTYNNVVKKANSCSKISIIENKGLKVYLSDRELSIIRLIVDGKSTNEMAQIVHLTEGSVRNIVSGILKKLDLKDRTQLGILAVKNDLV</sequence>
<dbReference type="PANTHER" id="PTHR43214:SF40">
    <property type="entry name" value="TRANSCRIPTIONAL REGULATORY PROTEIN LNRK"/>
    <property type="match status" value="1"/>
</dbReference>
<dbReference type="Proteomes" id="UP000289166">
    <property type="component" value="Unassembled WGS sequence"/>
</dbReference>
<accession>A0A4Q0I3F7</accession>
<keyword evidence="4 10" id="KW-0238">DNA-binding</keyword>
<keyword evidence="3" id="KW-0805">Transcription regulation</keyword>
<keyword evidence="11" id="KW-1185">Reference proteome</keyword>
<dbReference type="InterPro" id="IPR058245">
    <property type="entry name" value="NreC/VraR/RcsB-like_REC"/>
</dbReference>
<dbReference type="Pfam" id="PF00072">
    <property type="entry name" value="Response_reg"/>
    <property type="match status" value="1"/>
</dbReference>
<dbReference type="PROSITE" id="PS50110">
    <property type="entry name" value="RESPONSE_REGULATORY"/>
    <property type="match status" value="1"/>
</dbReference>
<dbReference type="GO" id="GO:0000160">
    <property type="term" value="P:phosphorelay signal transduction system"/>
    <property type="evidence" value="ECO:0007669"/>
    <property type="project" value="InterPro"/>
</dbReference>
<dbReference type="RefSeq" id="WP_069195600.1">
    <property type="nucleotide sequence ID" value="NZ_RLII01000012.1"/>
</dbReference>
<dbReference type="InterPro" id="IPR001789">
    <property type="entry name" value="Sig_transdc_resp-reg_receiver"/>
</dbReference>
<name>A0A4Q0I3F7_9FIRM</name>
<dbReference type="AlphaFoldDB" id="A0A4Q0I3F7"/>
<dbReference type="InterPro" id="IPR039420">
    <property type="entry name" value="WalR-like"/>
</dbReference>
<dbReference type="Gene3D" id="3.40.50.2300">
    <property type="match status" value="1"/>
</dbReference>
<dbReference type="Pfam" id="PF00196">
    <property type="entry name" value="GerE"/>
    <property type="match status" value="1"/>
</dbReference>
<dbReference type="PROSITE" id="PS50043">
    <property type="entry name" value="HTH_LUXR_2"/>
    <property type="match status" value="1"/>
</dbReference>
<feature type="domain" description="HTH luxR-type" evidence="8">
    <location>
        <begin position="148"/>
        <end position="213"/>
    </location>
</feature>
<keyword evidence="2 7" id="KW-0597">Phosphoprotein</keyword>
<dbReference type="SUPFAM" id="SSF46894">
    <property type="entry name" value="C-terminal effector domain of the bipartite response regulators"/>
    <property type="match status" value="1"/>
</dbReference>
<evidence type="ECO:0000256" key="6">
    <source>
        <dbReference type="ARBA" id="ARBA00024867"/>
    </source>
</evidence>
<dbReference type="CDD" id="cd17535">
    <property type="entry name" value="REC_NarL-like"/>
    <property type="match status" value="1"/>
</dbReference>
<keyword evidence="5" id="KW-0804">Transcription</keyword>
<evidence type="ECO:0000313" key="10">
    <source>
        <dbReference type="EMBL" id="RXE58800.1"/>
    </source>
</evidence>
<dbReference type="GO" id="GO:0006355">
    <property type="term" value="P:regulation of DNA-templated transcription"/>
    <property type="evidence" value="ECO:0007669"/>
    <property type="project" value="InterPro"/>
</dbReference>
<dbReference type="SMART" id="SM00421">
    <property type="entry name" value="HTH_LUXR"/>
    <property type="match status" value="1"/>
</dbReference>
<dbReference type="PANTHER" id="PTHR43214">
    <property type="entry name" value="TWO-COMPONENT RESPONSE REGULATOR"/>
    <property type="match status" value="1"/>
</dbReference>
<dbReference type="EMBL" id="RLII01000012">
    <property type="protein sequence ID" value="RXE58800.1"/>
    <property type="molecule type" value="Genomic_DNA"/>
</dbReference>
<evidence type="ECO:0000313" key="11">
    <source>
        <dbReference type="Proteomes" id="UP000289166"/>
    </source>
</evidence>
<evidence type="ECO:0000256" key="5">
    <source>
        <dbReference type="ARBA" id="ARBA00023163"/>
    </source>
</evidence>
<dbReference type="InterPro" id="IPR000792">
    <property type="entry name" value="Tscrpt_reg_LuxR_C"/>
</dbReference>
<evidence type="ECO:0000256" key="4">
    <source>
        <dbReference type="ARBA" id="ARBA00023125"/>
    </source>
</evidence>
<reference evidence="11" key="1">
    <citation type="submission" date="2018-11" db="EMBL/GenBank/DDBJ databases">
        <title>Genome sequencing of a novel mesophilic and cellulolytic organism within the genus Hungateiclostridium.</title>
        <authorList>
            <person name="Rettenmaier R."/>
            <person name="Liebl W."/>
            <person name="Zverlov V."/>
        </authorList>
    </citation>
    <scope>NUCLEOTIDE SEQUENCE [LARGE SCALE GENOMIC DNA]</scope>
    <source>
        <strain evidence="11">N2K1</strain>
    </source>
</reference>
<evidence type="ECO:0000259" key="8">
    <source>
        <dbReference type="PROSITE" id="PS50043"/>
    </source>
</evidence>